<dbReference type="Pfam" id="PF03676">
    <property type="entry name" value="PHAF1"/>
    <property type="match status" value="2"/>
</dbReference>
<evidence type="ECO:0000259" key="14">
    <source>
        <dbReference type="Pfam" id="PF08264"/>
    </source>
</evidence>
<evidence type="ECO:0000313" key="16">
    <source>
        <dbReference type="Proteomes" id="UP000247233"/>
    </source>
</evidence>
<dbReference type="VEuPathDB" id="FungiDB:BO70DRAFT_372353"/>
<evidence type="ECO:0000256" key="3">
    <source>
        <dbReference type="ARBA" id="ARBA00013165"/>
    </source>
</evidence>
<dbReference type="GeneID" id="37067084"/>
<keyword evidence="7" id="KW-0648">Protein biosynthesis</keyword>
<accession>A0A317VYR8</accession>
<keyword evidence="4" id="KW-0436">Ligase</keyword>
<dbReference type="InterPro" id="IPR033708">
    <property type="entry name" value="Anticodon_Ile_BEm"/>
</dbReference>
<dbReference type="FunFam" id="1.10.730.20:FF:000004">
    <property type="entry name" value="Isoleucyl-tRNA synthetase, putative"/>
    <property type="match status" value="1"/>
</dbReference>
<dbReference type="CDD" id="cd07960">
    <property type="entry name" value="Anticodon_Ia_Ile_BEm"/>
    <property type="match status" value="1"/>
</dbReference>
<dbReference type="SUPFAM" id="SSF47323">
    <property type="entry name" value="Anticodon-binding domain of a subclass of class I aminoacyl-tRNA synthetases"/>
    <property type="match status" value="1"/>
</dbReference>
<dbReference type="InterPro" id="IPR023585">
    <property type="entry name" value="Ile-tRNA-ligase_type1"/>
</dbReference>
<dbReference type="FunFam" id="3.40.50.620:FF:000111">
    <property type="entry name" value="Mitochondrial isoleucyl-tRNA synthetase"/>
    <property type="match status" value="1"/>
</dbReference>
<dbReference type="InterPro" id="IPR005373">
    <property type="entry name" value="PHAF1"/>
</dbReference>
<sequence>MTSPRPSPQSQIFPGKGLGFISMFPPLLPVLDMANLRVKAHPQIYPAIDIAYSSSEPLKKPVTLQLPSSGLRLRFDGPDQRLRLIEVLDFTKIALVYKNQEVLKGVKPQESAVTQQGPNFRHVYNRLFGPSYPGEYIPPTNPQSPYGTYVLSYPGVAFSFPLQNSAWSDQCDFVALLSSSAALPATSMSIFQGPSWPESRSKLFTQPPQFPRSPALAGKNRDSVPDEIEEFLIYGGGKIEVVRRSTPSAHITLSETTPQDLIAEFGPPDAIYRKHDRRIAIHRAAGRSGGGDSPHMGPSSGRGLDVDIDQSSNNSVTDDSDDELFQPNALDPSSLPAECFFNYFHHGFDAFISYPTAAGPAFPGSDIRDSTPPSPSSQLVVTKIILHGNIPGSYPFNRHRRSRWKIIFNPPTDLVTSETRYEEVSERLRSLWKGSYASAAEERALQRPMVLNRGWGDSPESSVEFLGGWEESTGKGQRAGHESHDGGLGNTELFGFPGLLFEVMKNGAYGSMPDLPRTLARSWSSTLKLPKSTFPARVTPADQTKYLRRCTDDLYAWQQRERPTDRPFVLHDGPPYANGDLHVGHALNKILKDIICRVQLGLGRGVRYVPGWDCHGLPIELKALEAQKELQPADGPVSAALVRKAARKLAERTVKAQMKGFQSFAVMADWDSHWKTLDKAFEKRQLGVFREMVEKGLIYRRFKPVYWSPSTGTALAEAELEYKEDHISTAALVKFPLVTMPSHLAQDPLIKGKTVSAVIWTTTPWTLPANAAISIHPDLEYAIVDSDTQGYLLIAQSRLEYLEGILKEDLSVIVPGISGATLADQTTYHPLFKGPDAEPQPVIAADFVTADSGSGLVHCAPGHGMEDYEACVSRGIPAFAPVDDNGRFTDKAMPIDPKRLSGKSVLDDGNAAVLEYVESEGQLITKHRYEHKYPYDWRSKLPIIIRATEQWFADVADIRSSAMKSLENVNFVPASGRQRLENFVKNRSEWCISRQRAWGVPIPALYHRGTGDALLTKESVSHIMNVIEERGIDAWWKDDANDSAWVLPSLRDASGPGYRRGTDTMDVWFDSGTSWTEIDVPYREDGSPADVYLEGTDQHRGWFQSGLLTFIAHQLASGKTTTPRAPFKHLITHGFTLDEEGRKMSKSIGNTIHPQSIMDGTLLPPLKPRKGKGKKQAENQGPVYDALGPDALRMWVASSDYTRDVVIGKQVLQTVNTSLHKYRVTFKLLLGALSDFNPQDRFSYDQLQEVDRIALKHLSEMVLTSQKACENFEFYKAVNAINRWANLEFSAFYMEALKDRLYTYAENSASRRAAQTTLFHIYQHFQEVLAPITPMLVEETWEHTPEAIKAQFEHPLRRIVSAPAPEWQNEALEADYQNIVAVNSVVKTVQERARGQKQMGSSLQSFVHIVLPEGTTMDSVFHRNLAELPDVFVVSSVSLGAHREPMPEALTEAEWQYSEEYELPSGAKGTCPRCWRYVVESEAPEETVCGRCEEVVQELDASS</sequence>
<evidence type="ECO:0000256" key="11">
    <source>
        <dbReference type="ARBA" id="ARBA00068280"/>
    </source>
</evidence>
<dbReference type="Gene3D" id="3.90.740.10">
    <property type="entry name" value="Valyl/Leucyl/Isoleucyl-tRNA synthetase, editing domain"/>
    <property type="match status" value="1"/>
</dbReference>
<dbReference type="NCBIfam" id="TIGR00392">
    <property type="entry name" value="ileS"/>
    <property type="match status" value="1"/>
</dbReference>
<reference evidence="15 16" key="1">
    <citation type="submission" date="2016-12" db="EMBL/GenBank/DDBJ databases">
        <title>The genomes of Aspergillus section Nigri reveals drivers in fungal speciation.</title>
        <authorList>
            <consortium name="DOE Joint Genome Institute"/>
            <person name="Vesth T.C."/>
            <person name="Nybo J."/>
            <person name="Theobald S."/>
            <person name="Brandl J."/>
            <person name="Frisvad J.C."/>
            <person name="Nielsen K.F."/>
            <person name="Lyhne E.K."/>
            <person name="Kogle M.E."/>
            <person name="Kuo A."/>
            <person name="Riley R."/>
            <person name="Clum A."/>
            <person name="Nolan M."/>
            <person name="Lipzen A."/>
            <person name="Salamov A."/>
            <person name="Henrissat B."/>
            <person name="Wiebenga A."/>
            <person name="De Vries R.P."/>
            <person name="Grigoriev I.V."/>
            <person name="Mortensen U.H."/>
            <person name="Andersen M.R."/>
            <person name="Baker S.E."/>
        </authorList>
    </citation>
    <scope>NUCLEOTIDE SEQUENCE [LARGE SCALE GENOMIC DNA]</scope>
    <source>
        <strain evidence="15 16">CBS 117.55</strain>
    </source>
</reference>
<keyword evidence="8 15" id="KW-0030">Aminoacyl-tRNA synthetase</keyword>
<keyword evidence="16" id="KW-1185">Reference proteome</keyword>
<dbReference type="InterPro" id="IPR014729">
    <property type="entry name" value="Rossmann-like_a/b/a_fold"/>
</dbReference>
<dbReference type="OrthoDB" id="10264412at2759"/>
<dbReference type="Pfam" id="PF08264">
    <property type="entry name" value="Anticodon_1"/>
    <property type="match status" value="1"/>
</dbReference>
<dbReference type="GO" id="GO:0005739">
    <property type="term" value="C:mitochondrion"/>
    <property type="evidence" value="ECO:0007669"/>
    <property type="project" value="UniProtKB-SubCell"/>
</dbReference>
<dbReference type="GO" id="GO:0000049">
    <property type="term" value="F:tRNA binding"/>
    <property type="evidence" value="ECO:0007669"/>
    <property type="project" value="InterPro"/>
</dbReference>
<dbReference type="EC" id="6.1.1.5" evidence="3"/>
<comment type="caution">
    <text evidence="15">The sequence shown here is derived from an EMBL/GenBank/DDBJ whole genome shotgun (WGS) entry which is preliminary data.</text>
</comment>
<evidence type="ECO:0000256" key="7">
    <source>
        <dbReference type="ARBA" id="ARBA00022917"/>
    </source>
</evidence>
<evidence type="ECO:0000256" key="4">
    <source>
        <dbReference type="ARBA" id="ARBA00022598"/>
    </source>
</evidence>
<comment type="similarity">
    <text evidence="2">Belongs to the class-I aminoacyl-tRNA synthetase family.</text>
</comment>
<evidence type="ECO:0000256" key="6">
    <source>
        <dbReference type="ARBA" id="ARBA00022840"/>
    </source>
</evidence>
<dbReference type="Proteomes" id="UP000247233">
    <property type="component" value="Unassembled WGS sequence"/>
</dbReference>
<dbReference type="Gene3D" id="3.40.50.620">
    <property type="entry name" value="HUPs"/>
    <property type="match status" value="2"/>
</dbReference>
<dbReference type="GO" id="GO:0002161">
    <property type="term" value="F:aminoacyl-tRNA deacylase activity"/>
    <property type="evidence" value="ECO:0007669"/>
    <property type="project" value="InterPro"/>
</dbReference>
<dbReference type="PANTHER" id="PTHR42765">
    <property type="entry name" value="SOLEUCYL-TRNA SYNTHETASE"/>
    <property type="match status" value="1"/>
</dbReference>
<evidence type="ECO:0000256" key="12">
    <source>
        <dbReference type="SAM" id="MobiDB-lite"/>
    </source>
</evidence>
<dbReference type="SUPFAM" id="SSF52374">
    <property type="entry name" value="Nucleotidylyl transferase"/>
    <property type="match status" value="1"/>
</dbReference>
<evidence type="ECO:0000313" key="15">
    <source>
        <dbReference type="EMBL" id="PWY77040.1"/>
    </source>
</evidence>
<dbReference type="GO" id="GO:0004822">
    <property type="term" value="F:isoleucine-tRNA ligase activity"/>
    <property type="evidence" value="ECO:0007669"/>
    <property type="project" value="UniProtKB-EC"/>
</dbReference>
<dbReference type="HAMAP" id="MF_02002">
    <property type="entry name" value="Ile_tRNA_synth_type1"/>
    <property type="match status" value="1"/>
</dbReference>
<dbReference type="InterPro" id="IPR009080">
    <property type="entry name" value="tRNAsynth_Ia_anticodon-bd"/>
</dbReference>
<dbReference type="STRING" id="1448321.A0A317VYR8"/>
<dbReference type="InterPro" id="IPR002301">
    <property type="entry name" value="Ile-tRNA-ligase"/>
</dbReference>
<comment type="catalytic activity">
    <reaction evidence="10">
        <text>tRNA(Ile) + L-isoleucine + ATP = L-isoleucyl-tRNA(Ile) + AMP + diphosphate</text>
        <dbReference type="Rhea" id="RHEA:11060"/>
        <dbReference type="Rhea" id="RHEA-COMP:9666"/>
        <dbReference type="Rhea" id="RHEA-COMP:9695"/>
        <dbReference type="ChEBI" id="CHEBI:30616"/>
        <dbReference type="ChEBI" id="CHEBI:33019"/>
        <dbReference type="ChEBI" id="CHEBI:58045"/>
        <dbReference type="ChEBI" id="CHEBI:78442"/>
        <dbReference type="ChEBI" id="CHEBI:78528"/>
        <dbReference type="ChEBI" id="CHEBI:456215"/>
        <dbReference type="EC" id="6.1.1.5"/>
    </reaction>
</comment>
<dbReference type="InterPro" id="IPR009008">
    <property type="entry name" value="Val/Leu/Ile-tRNA-synth_edit"/>
</dbReference>
<evidence type="ECO:0000256" key="5">
    <source>
        <dbReference type="ARBA" id="ARBA00022741"/>
    </source>
</evidence>
<feature type="region of interest" description="Disordered" evidence="12">
    <location>
        <begin position="284"/>
        <end position="328"/>
    </location>
</feature>
<keyword evidence="6" id="KW-0067">ATP-binding</keyword>
<comment type="subcellular location">
    <subcellularLocation>
        <location evidence="1">Mitochondrion</location>
    </subcellularLocation>
</comment>
<organism evidence="15 16">
    <name type="scientific">Aspergillus heteromorphus CBS 117.55</name>
    <dbReference type="NCBI Taxonomy" id="1448321"/>
    <lineage>
        <taxon>Eukaryota</taxon>
        <taxon>Fungi</taxon>
        <taxon>Dikarya</taxon>
        <taxon>Ascomycota</taxon>
        <taxon>Pezizomycotina</taxon>
        <taxon>Eurotiomycetes</taxon>
        <taxon>Eurotiomycetidae</taxon>
        <taxon>Eurotiales</taxon>
        <taxon>Aspergillaceae</taxon>
        <taxon>Aspergillus</taxon>
        <taxon>Aspergillus subgen. Circumdati</taxon>
    </lineage>
</organism>
<dbReference type="EMBL" id="MSFL01000019">
    <property type="protein sequence ID" value="PWY77040.1"/>
    <property type="molecule type" value="Genomic_DNA"/>
</dbReference>
<dbReference type="Pfam" id="PF00133">
    <property type="entry name" value="tRNA-synt_1"/>
    <property type="match status" value="1"/>
</dbReference>
<dbReference type="GO" id="GO:0006428">
    <property type="term" value="P:isoleucyl-tRNA aminoacylation"/>
    <property type="evidence" value="ECO:0007669"/>
    <property type="project" value="InterPro"/>
</dbReference>
<keyword evidence="5" id="KW-0547">Nucleotide-binding</keyword>
<dbReference type="PRINTS" id="PR00984">
    <property type="entry name" value="TRNASYNTHILE"/>
</dbReference>
<dbReference type="InterPro" id="IPR050081">
    <property type="entry name" value="Ile-tRNA_ligase"/>
</dbReference>
<dbReference type="Gene3D" id="1.10.10.830">
    <property type="entry name" value="Ile-tRNA synthetase CP2 domain-like"/>
    <property type="match status" value="1"/>
</dbReference>
<dbReference type="InterPro" id="IPR001412">
    <property type="entry name" value="aa-tRNA-synth_I_CS"/>
</dbReference>
<feature type="domain" description="Aminoacyl-tRNA synthetase class Ia" evidence="13">
    <location>
        <begin position="552"/>
        <end position="1206"/>
    </location>
</feature>
<dbReference type="InterPro" id="IPR013155">
    <property type="entry name" value="M/V/L/I-tRNA-synth_anticd-bd"/>
</dbReference>
<dbReference type="GO" id="GO:0032543">
    <property type="term" value="P:mitochondrial translation"/>
    <property type="evidence" value="ECO:0007669"/>
    <property type="project" value="TreeGrafter"/>
</dbReference>
<proteinExistence type="inferred from homology"/>
<dbReference type="PROSITE" id="PS00178">
    <property type="entry name" value="AA_TRNA_LIGASE_I"/>
    <property type="match status" value="1"/>
</dbReference>
<gene>
    <name evidence="15" type="ORF">BO70DRAFT_372353</name>
</gene>
<evidence type="ECO:0000256" key="1">
    <source>
        <dbReference type="ARBA" id="ARBA00004173"/>
    </source>
</evidence>
<feature type="domain" description="Methionyl/Valyl/Leucyl/Isoleucyl-tRNA synthetase anticodon-binding" evidence="14">
    <location>
        <begin position="1251"/>
        <end position="1405"/>
    </location>
</feature>
<dbReference type="SUPFAM" id="SSF50677">
    <property type="entry name" value="ValRS/IleRS/LeuRS editing domain"/>
    <property type="match status" value="1"/>
</dbReference>
<protein>
    <recommendedName>
        <fullName evidence="11">Isoleucine--tRNA ligase, mitochondrial</fullName>
        <ecNumber evidence="3">6.1.1.5</ecNumber>
    </recommendedName>
    <alternativeName>
        <fullName evidence="9">Isoleucyl-tRNA synthetase</fullName>
    </alternativeName>
</protein>
<dbReference type="Gene3D" id="1.10.730.20">
    <property type="match status" value="1"/>
</dbReference>
<evidence type="ECO:0000259" key="13">
    <source>
        <dbReference type="Pfam" id="PF00133"/>
    </source>
</evidence>
<evidence type="ECO:0000256" key="8">
    <source>
        <dbReference type="ARBA" id="ARBA00023146"/>
    </source>
</evidence>
<dbReference type="GO" id="GO:0005524">
    <property type="term" value="F:ATP binding"/>
    <property type="evidence" value="ECO:0007669"/>
    <property type="project" value="UniProtKB-KW"/>
</dbReference>
<dbReference type="InterPro" id="IPR002300">
    <property type="entry name" value="aa-tRNA-synth_Ia"/>
</dbReference>
<evidence type="ECO:0000256" key="9">
    <source>
        <dbReference type="ARBA" id="ARBA00032665"/>
    </source>
</evidence>
<dbReference type="RefSeq" id="XP_025397801.1">
    <property type="nucleotide sequence ID" value="XM_025544847.1"/>
</dbReference>
<evidence type="ECO:0000256" key="10">
    <source>
        <dbReference type="ARBA" id="ARBA00048359"/>
    </source>
</evidence>
<evidence type="ECO:0000256" key="2">
    <source>
        <dbReference type="ARBA" id="ARBA00005594"/>
    </source>
</evidence>
<dbReference type="PANTHER" id="PTHR42765:SF1">
    <property type="entry name" value="ISOLEUCINE--TRNA LIGASE, MITOCHONDRIAL"/>
    <property type="match status" value="1"/>
</dbReference>
<feature type="region of interest" description="Disordered" evidence="12">
    <location>
        <begin position="1153"/>
        <end position="1183"/>
    </location>
</feature>
<name>A0A317VYR8_9EURO</name>